<gene>
    <name evidence="2" type="ORF">A2Y75_02380</name>
</gene>
<sequence length="98" mass="10708">MSVIPPFLWSRFTIYHPIWRGIEALVCYAAVALIVGGIFSLESGTRWSVLSGLWAGGSVWSRLASLIVMASAFILAAIWGSKTAHGTARKKKSKSRKK</sequence>
<feature type="transmembrane region" description="Helical" evidence="1">
    <location>
        <begin position="59"/>
        <end position="81"/>
    </location>
</feature>
<evidence type="ECO:0000256" key="1">
    <source>
        <dbReference type="SAM" id="Phobius"/>
    </source>
</evidence>
<keyword evidence="1" id="KW-1133">Transmembrane helix</keyword>
<feature type="transmembrane region" description="Helical" evidence="1">
    <location>
        <begin position="21"/>
        <end position="39"/>
    </location>
</feature>
<comment type="caution">
    <text evidence="2">The sequence shown here is derived from an EMBL/GenBank/DDBJ whole genome shotgun (WGS) entry which is preliminary data.</text>
</comment>
<proteinExistence type="predicted"/>
<name>A0A1F2WTB7_9ACTN</name>
<dbReference type="EMBL" id="MELK01000006">
    <property type="protein sequence ID" value="OFW60152.1"/>
    <property type="molecule type" value="Genomic_DNA"/>
</dbReference>
<keyword evidence="1" id="KW-0812">Transmembrane</keyword>
<keyword evidence="1" id="KW-0472">Membrane</keyword>
<accession>A0A1F2WTB7</accession>
<dbReference type="Proteomes" id="UP000177876">
    <property type="component" value="Unassembled WGS sequence"/>
</dbReference>
<protein>
    <submittedName>
        <fullName evidence="2">Uncharacterized protein</fullName>
    </submittedName>
</protein>
<reference evidence="2 3" key="1">
    <citation type="journal article" date="2016" name="Nat. Commun.">
        <title>Thousands of microbial genomes shed light on interconnected biogeochemical processes in an aquifer system.</title>
        <authorList>
            <person name="Anantharaman K."/>
            <person name="Brown C.T."/>
            <person name="Hug L.A."/>
            <person name="Sharon I."/>
            <person name="Castelle C.J."/>
            <person name="Probst A.J."/>
            <person name="Thomas B.C."/>
            <person name="Singh A."/>
            <person name="Wilkins M.J."/>
            <person name="Karaoz U."/>
            <person name="Brodie E.L."/>
            <person name="Williams K.H."/>
            <person name="Hubbard S.S."/>
            <person name="Banfield J.F."/>
        </authorList>
    </citation>
    <scope>NUCLEOTIDE SEQUENCE [LARGE SCALE GENOMIC DNA]</scope>
</reference>
<dbReference type="AlphaFoldDB" id="A0A1F2WTB7"/>
<evidence type="ECO:0000313" key="2">
    <source>
        <dbReference type="EMBL" id="OFW60152.1"/>
    </source>
</evidence>
<organism evidence="2 3">
    <name type="scientific">Candidatus Solincola sediminis</name>
    <dbReference type="NCBI Taxonomy" id="1797199"/>
    <lineage>
        <taxon>Bacteria</taxon>
        <taxon>Bacillati</taxon>
        <taxon>Actinomycetota</taxon>
        <taxon>Candidatus Geothermincolia</taxon>
        <taxon>Candidatus Geothermincolales</taxon>
        <taxon>Candidatus Geothermincolaceae</taxon>
        <taxon>Candidatus Solincola</taxon>
    </lineage>
</organism>
<evidence type="ECO:0000313" key="3">
    <source>
        <dbReference type="Proteomes" id="UP000177876"/>
    </source>
</evidence>